<evidence type="ECO:0000313" key="2">
    <source>
        <dbReference type="Proteomes" id="UP000005143"/>
    </source>
</evidence>
<dbReference type="OrthoDB" id="5244676at2"/>
<protein>
    <submittedName>
        <fullName evidence="1">Uncharacterized protein</fullName>
    </submittedName>
</protein>
<dbReference type="EMBL" id="AGUD01000287">
    <property type="protein sequence ID" value="EHN09455.1"/>
    <property type="molecule type" value="Genomic_DNA"/>
</dbReference>
<sequence length="139" mass="14501">MQAAFDRRPDLAPVGARAAAAAVVESALEHVGAGLHRPAPGEWGLPVECGGWPLHVGLALRGGLLRAQAEVCGPGQLDGQWLLHRNRRDLLLVRYATSSAGAVWVHGELPQPALSPATVDELLGRLVDAATAARQMVGA</sequence>
<comment type="caution">
    <text evidence="1">The sequence shown here is derived from an EMBL/GenBank/DDBJ whole genome shotgun (WGS) entry which is preliminary data.</text>
</comment>
<accession>H0EA17</accession>
<dbReference type="AlphaFoldDB" id="H0EA17"/>
<keyword evidence="2" id="KW-1185">Reference proteome</keyword>
<gene>
    <name evidence="1" type="ORF">PAI11_36900</name>
</gene>
<name>H0EA17_9ACTN</name>
<organism evidence="1 2">
    <name type="scientific">Patulibacter medicamentivorans</name>
    <dbReference type="NCBI Taxonomy" id="1097667"/>
    <lineage>
        <taxon>Bacteria</taxon>
        <taxon>Bacillati</taxon>
        <taxon>Actinomycetota</taxon>
        <taxon>Thermoleophilia</taxon>
        <taxon>Solirubrobacterales</taxon>
        <taxon>Patulibacteraceae</taxon>
        <taxon>Patulibacter</taxon>
    </lineage>
</organism>
<dbReference type="SUPFAM" id="SSF69635">
    <property type="entry name" value="Type III secretory system chaperone-like"/>
    <property type="match status" value="1"/>
</dbReference>
<proteinExistence type="predicted"/>
<dbReference type="RefSeq" id="WP_007578072.1">
    <property type="nucleotide sequence ID" value="NZ_AGUD01000287.1"/>
</dbReference>
<evidence type="ECO:0000313" key="1">
    <source>
        <dbReference type="EMBL" id="EHN09455.1"/>
    </source>
</evidence>
<reference evidence="1 2" key="1">
    <citation type="journal article" date="2013" name="Biodegradation">
        <title>Quantitative proteomic analysis of ibuprofen-degrading Patulibacter sp. strain I11.</title>
        <authorList>
            <person name="Almeida B."/>
            <person name="Kjeldal H."/>
            <person name="Lolas I."/>
            <person name="Knudsen A.D."/>
            <person name="Carvalho G."/>
            <person name="Nielsen K.L."/>
            <person name="Barreto Crespo M.T."/>
            <person name="Stensballe A."/>
            <person name="Nielsen J.L."/>
        </authorList>
    </citation>
    <scope>NUCLEOTIDE SEQUENCE [LARGE SCALE GENOMIC DNA]</scope>
    <source>
        <strain evidence="1 2">I11</strain>
    </source>
</reference>
<dbReference type="Proteomes" id="UP000005143">
    <property type="component" value="Unassembled WGS sequence"/>
</dbReference>